<proteinExistence type="predicted"/>
<feature type="signal peptide" evidence="2">
    <location>
        <begin position="1"/>
        <end position="22"/>
    </location>
</feature>
<evidence type="ECO:0000256" key="1">
    <source>
        <dbReference type="SAM" id="MobiDB-lite"/>
    </source>
</evidence>
<reference evidence="3 4" key="1">
    <citation type="journal article" date="2015" name="Nature">
        <title>rRNA introns, odd ribosomes, and small enigmatic genomes across a large radiation of phyla.</title>
        <authorList>
            <person name="Brown C.T."/>
            <person name="Hug L.A."/>
            <person name="Thomas B.C."/>
            <person name="Sharon I."/>
            <person name="Castelle C.J."/>
            <person name="Singh A."/>
            <person name="Wilkins M.J."/>
            <person name="Williams K.H."/>
            <person name="Banfield J.F."/>
        </authorList>
    </citation>
    <scope>NUCLEOTIDE SEQUENCE [LARGE SCALE GENOMIC DNA]</scope>
</reference>
<comment type="caution">
    <text evidence="3">The sequence shown here is derived from an EMBL/GenBank/DDBJ whole genome shotgun (WGS) entry which is preliminary data.</text>
</comment>
<keyword evidence="2" id="KW-0732">Signal</keyword>
<evidence type="ECO:0008006" key="5">
    <source>
        <dbReference type="Google" id="ProtNLM"/>
    </source>
</evidence>
<name>A0A0G0PA09_9BACT</name>
<feature type="compositionally biased region" description="Basic and acidic residues" evidence="1">
    <location>
        <begin position="174"/>
        <end position="188"/>
    </location>
</feature>
<evidence type="ECO:0000313" key="4">
    <source>
        <dbReference type="Proteomes" id="UP000033944"/>
    </source>
</evidence>
<organism evidence="3 4">
    <name type="scientific">Candidatus Woesebacteria bacterium GW2011_GWB1_38_8b</name>
    <dbReference type="NCBI Taxonomy" id="1618571"/>
    <lineage>
        <taxon>Bacteria</taxon>
        <taxon>Candidatus Woeseibacteriota</taxon>
    </lineage>
</organism>
<dbReference type="EMBL" id="LBVN01000031">
    <property type="protein sequence ID" value="KKQ86121.1"/>
    <property type="molecule type" value="Genomic_DNA"/>
</dbReference>
<protein>
    <recommendedName>
        <fullName evidence="5">Lipoprotein</fullName>
    </recommendedName>
</protein>
<dbReference type="PROSITE" id="PS51257">
    <property type="entry name" value="PROKAR_LIPOPROTEIN"/>
    <property type="match status" value="1"/>
</dbReference>
<dbReference type="AlphaFoldDB" id="A0A0G0PA09"/>
<feature type="region of interest" description="Disordered" evidence="1">
    <location>
        <begin position="166"/>
        <end position="188"/>
    </location>
</feature>
<evidence type="ECO:0000256" key="2">
    <source>
        <dbReference type="SAM" id="SignalP"/>
    </source>
</evidence>
<feature type="chain" id="PRO_5002533842" description="Lipoprotein" evidence="2">
    <location>
        <begin position="23"/>
        <end position="188"/>
    </location>
</feature>
<gene>
    <name evidence="3" type="ORF">UT10_C0031G0003</name>
</gene>
<sequence>MKKIFLVLLTIVLAGCGTTVVSTVTPALPTVTATATEQPTPTATSEPTVCLPDNYNWKFGGKEAFLKFKTETGHEFVRLHIASTEEISSLEGGLLADEYWIIINAPKTLESGVILRKGEVRELRRADKKSGKAEGYAFGVCNGTIFIAPLPEVDAPPEDAIQPIIPPTLPTPKEGQKLGKEIQREKTL</sequence>
<evidence type="ECO:0000313" key="3">
    <source>
        <dbReference type="EMBL" id="KKQ86121.1"/>
    </source>
</evidence>
<dbReference type="Proteomes" id="UP000033944">
    <property type="component" value="Unassembled WGS sequence"/>
</dbReference>
<accession>A0A0G0PA09</accession>